<comment type="cofactor">
    <cofactor evidence="19 21">
        <name>heme c</name>
        <dbReference type="ChEBI" id="CHEBI:61717"/>
    </cofactor>
    <text evidence="19 21">Binds 2 heme C groups per subunit.</text>
</comment>
<comment type="subunit">
    <text evidence="19">Component of the cbb3-type cytochrome c oxidase.</text>
</comment>
<keyword evidence="12 19" id="KW-0375">Hydrogen ion transport</keyword>
<feature type="binding site" description="covalent" evidence="21">
    <location>
        <position position="143"/>
    </location>
    <ligand>
        <name>heme c</name>
        <dbReference type="ChEBI" id="CHEBI:61717"/>
        <label>1</label>
    </ligand>
</feature>
<feature type="binding site" description="axial binding residue" evidence="20">
    <location>
        <position position="230"/>
    </location>
    <ligand>
        <name>heme c</name>
        <dbReference type="ChEBI" id="CHEBI:61717"/>
        <label>2</label>
    </ligand>
    <ligandPart>
        <name>Fe</name>
        <dbReference type="ChEBI" id="CHEBI:18248"/>
    </ligandPart>
</feature>
<keyword evidence="7 19" id="KW-0349">Heme</keyword>
<feature type="domain" description="Cytochrome c" evidence="23">
    <location>
        <begin position="213"/>
        <end position="294"/>
    </location>
</feature>
<dbReference type="Gene3D" id="6.10.280.130">
    <property type="match status" value="1"/>
</dbReference>
<keyword evidence="8 19" id="KW-0679">Respiratory chain</keyword>
<evidence type="ECO:0000256" key="12">
    <source>
        <dbReference type="ARBA" id="ARBA00022781"/>
    </source>
</evidence>
<dbReference type="EMBL" id="QKOE01000004">
    <property type="protein sequence ID" value="PZA17237.1"/>
    <property type="molecule type" value="Genomic_DNA"/>
</dbReference>
<gene>
    <name evidence="24" type="primary">ccoP</name>
    <name evidence="24" type="ORF">DNK49_08400</name>
</gene>
<protein>
    <recommendedName>
        <fullName evidence="19">Cbb3-type cytochrome c oxidase subunit</fullName>
    </recommendedName>
</protein>
<dbReference type="AlphaFoldDB" id="A0A323UXL9"/>
<dbReference type="PANTHER" id="PTHR33751">
    <property type="entry name" value="CBB3-TYPE CYTOCHROME C OXIDASE SUBUNIT FIXP"/>
    <property type="match status" value="1"/>
</dbReference>
<evidence type="ECO:0000256" key="14">
    <source>
        <dbReference type="ARBA" id="ARBA00022989"/>
    </source>
</evidence>
<keyword evidence="18 19" id="KW-0472">Membrane</keyword>
<evidence type="ECO:0000256" key="6">
    <source>
        <dbReference type="ARBA" id="ARBA00022519"/>
    </source>
</evidence>
<dbReference type="InterPro" id="IPR038414">
    <property type="entry name" value="CcoP_N_sf"/>
</dbReference>
<dbReference type="Proteomes" id="UP000248259">
    <property type="component" value="Unassembled WGS sequence"/>
</dbReference>
<dbReference type="GO" id="GO:0005506">
    <property type="term" value="F:iron ion binding"/>
    <property type="evidence" value="ECO:0007669"/>
    <property type="project" value="InterPro"/>
</dbReference>
<dbReference type="InterPro" id="IPR036909">
    <property type="entry name" value="Cyt_c-like_dom_sf"/>
</dbReference>
<dbReference type="GO" id="GO:1902600">
    <property type="term" value="P:proton transmembrane transport"/>
    <property type="evidence" value="ECO:0007669"/>
    <property type="project" value="UniProtKB-KW"/>
</dbReference>
<reference evidence="24 25" key="1">
    <citation type="submission" date="2018-06" db="EMBL/GenBank/DDBJ databases">
        <title>Azoarcus communis strain SWub3 genome.</title>
        <authorList>
            <person name="Zorraquino Salvo V."/>
            <person name="Toubiana D."/>
            <person name="Blumwald E."/>
        </authorList>
    </citation>
    <scope>NUCLEOTIDE SEQUENCE [LARGE SCALE GENOMIC DNA]</scope>
    <source>
        <strain evidence="24 25">SWub3</strain>
    </source>
</reference>
<dbReference type="OrthoDB" id="9811281at2"/>
<keyword evidence="11" id="KW-0677">Repeat</keyword>
<comment type="caution">
    <text evidence="24">The sequence shown here is derived from an EMBL/GenBank/DDBJ whole genome shotgun (WGS) entry which is preliminary data.</text>
</comment>
<dbReference type="Gene3D" id="1.10.760.10">
    <property type="entry name" value="Cytochrome c-like domain"/>
    <property type="match status" value="2"/>
</dbReference>
<dbReference type="Pfam" id="PF13442">
    <property type="entry name" value="Cytochrome_CBB3"/>
    <property type="match status" value="2"/>
</dbReference>
<keyword evidence="16 19" id="KW-0408">Iron</keyword>
<evidence type="ECO:0000256" key="7">
    <source>
        <dbReference type="ARBA" id="ARBA00022617"/>
    </source>
</evidence>
<evidence type="ECO:0000256" key="1">
    <source>
        <dbReference type="ARBA" id="ARBA00004533"/>
    </source>
</evidence>
<dbReference type="PANTHER" id="PTHR33751:SF1">
    <property type="entry name" value="CBB3-TYPE CYTOCHROME C OXIDASE SUBUNIT FIXP"/>
    <property type="match status" value="1"/>
</dbReference>
<dbReference type="PRINTS" id="PR00605">
    <property type="entry name" value="CYTCHROMECIC"/>
</dbReference>
<dbReference type="RefSeq" id="WP_110523880.1">
    <property type="nucleotide sequence ID" value="NZ_QKOE01000004.1"/>
</dbReference>
<comment type="pathway">
    <text evidence="2 19">Energy metabolism; oxidative phosphorylation.</text>
</comment>
<feature type="binding site" description="axial binding residue" evidence="20">
    <location>
        <position position="183"/>
    </location>
    <ligand>
        <name>heme c</name>
        <dbReference type="ChEBI" id="CHEBI:61717"/>
        <label>2</label>
    </ligand>
    <ligandPart>
        <name>Fe</name>
        <dbReference type="ChEBI" id="CHEBI:18248"/>
    </ligandPart>
</feature>
<evidence type="ECO:0000256" key="19">
    <source>
        <dbReference type="PIRNR" id="PIRNR000006"/>
    </source>
</evidence>
<keyword evidence="4 19" id="KW-0813">Transport</keyword>
<dbReference type="GO" id="GO:0009055">
    <property type="term" value="F:electron transfer activity"/>
    <property type="evidence" value="ECO:0007669"/>
    <property type="project" value="InterPro"/>
</dbReference>
<feature type="binding site" description="axial binding residue" evidence="20">
    <location>
        <position position="144"/>
    </location>
    <ligand>
        <name>heme c</name>
        <dbReference type="ChEBI" id="CHEBI:61717"/>
        <label>1</label>
    </ligand>
    <ligandPart>
        <name>Fe</name>
        <dbReference type="ChEBI" id="CHEBI:18248"/>
    </ligandPart>
</feature>
<evidence type="ECO:0000256" key="21">
    <source>
        <dbReference type="PIRSR" id="PIRSR000006-2"/>
    </source>
</evidence>
<dbReference type="InterPro" id="IPR032858">
    <property type="entry name" value="CcoP_N"/>
</dbReference>
<keyword evidence="17 19" id="KW-0406">Ion transport</keyword>
<evidence type="ECO:0000256" key="18">
    <source>
        <dbReference type="ARBA" id="ARBA00023136"/>
    </source>
</evidence>
<keyword evidence="5 19" id="KW-1003">Cell membrane</keyword>
<evidence type="ECO:0000256" key="5">
    <source>
        <dbReference type="ARBA" id="ARBA00022475"/>
    </source>
</evidence>
<name>A0A323UXL9_9RHOO</name>
<dbReference type="GO" id="GO:0005886">
    <property type="term" value="C:plasma membrane"/>
    <property type="evidence" value="ECO:0007669"/>
    <property type="project" value="UniProtKB-SubCell"/>
</dbReference>
<feature type="domain" description="Cytochrome c" evidence="23">
    <location>
        <begin position="127"/>
        <end position="206"/>
    </location>
</feature>
<keyword evidence="15 19" id="KW-0560">Oxidoreductase</keyword>
<evidence type="ECO:0000256" key="22">
    <source>
        <dbReference type="SAM" id="Phobius"/>
    </source>
</evidence>
<proteinExistence type="inferred from homology"/>
<evidence type="ECO:0000256" key="20">
    <source>
        <dbReference type="PIRSR" id="PIRSR000006-1"/>
    </source>
</evidence>
<feature type="transmembrane region" description="Helical" evidence="22">
    <location>
        <begin position="12"/>
        <end position="32"/>
    </location>
</feature>
<dbReference type="InterPro" id="IPR004678">
    <property type="entry name" value="Cyt_c_oxidase_cbb3_su3"/>
</dbReference>
<evidence type="ECO:0000259" key="23">
    <source>
        <dbReference type="PROSITE" id="PS51007"/>
    </source>
</evidence>
<dbReference type="InterPro" id="IPR050597">
    <property type="entry name" value="Cytochrome_c_Oxidase_Subunit"/>
</dbReference>
<evidence type="ECO:0000256" key="16">
    <source>
        <dbReference type="ARBA" id="ARBA00023004"/>
    </source>
</evidence>
<dbReference type="InterPro" id="IPR008168">
    <property type="entry name" value="Cyt_C_IC"/>
</dbReference>
<accession>A0A323UXL9</accession>
<evidence type="ECO:0000256" key="13">
    <source>
        <dbReference type="ARBA" id="ARBA00022982"/>
    </source>
</evidence>
<dbReference type="Pfam" id="PF14715">
    <property type="entry name" value="FixP_N"/>
    <property type="match status" value="1"/>
</dbReference>
<dbReference type="GO" id="GO:0006119">
    <property type="term" value="P:oxidative phosphorylation"/>
    <property type="evidence" value="ECO:0007669"/>
    <property type="project" value="UniProtKB-UniPathway"/>
</dbReference>
<evidence type="ECO:0000256" key="17">
    <source>
        <dbReference type="ARBA" id="ARBA00023065"/>
    </source>
</evidence>
<dbReference type="InterPro" id="IPR009056">
    <property type="entry name" value="Cyt_c-like_dom"/>
</dbReference>
<keyword evidence="14 22" id="KW-1133">Transmembrane helix</keyword>
<evidence type="ECO:0000256" key="3">
    <source>
        <dbReference type="ARBA" id="ARBA00006113"/>
    </source>
</evidence>
<evidence type="ECO:0000256" key="15">
    <source>
        <dbReference type="ARBA" id="ARBA00023002"/>
    </source>
</evidence>
<keyword evidence="13 19" id="KW-0249">Electron transport</keyword>
<feature type="binding site" description="covalent" evidence="21">
    <location>
        <position position="226"/>
    </location>
    <ligand>
        <name>heme c</name>
        <dbReference type="ChEBI" id="CHEBI:61717"/>
        <label>2</label>
    </ligand>
</feature>
<dbReference type="GO" id="GO:0016491">
    <property type="term" value="F:oxidoreductase activity"/>
    <property type="evidence" value="ECO:0007669"/>
    <property type="project" value="UniProtKB-KW"/>
</dbReference>
<comment type="subcellular location">
    <subcellularLocation>
        <location evidence="1 19">Cell inner membrane</location>
    </subcellularLocation>
</comment>
<feature type="binding site" description="axial binding residue" evidence="20">
    <location>
        <position position="271"/>
    </location>
    <ligand>
        <name>heme c</name>
        <dbReference type="ChEBI" id="CHEBI:61717"/>
        <label>1</label>
    </ligand>
    <ligandPart>
        <name>Fe</name>
        <dbReference type="ChEBI" id="CHEBI:18248"/>
    </ligandPart>
</feature>
<organism evidence="24 25">
    <name type="scientific">Parazoarcus communis SWub3 = DSM 12120</name>
    <dbReference type="NCBI Taxonomy" id="1121029"/>
    <lineage>
        <taxon>Bacteria</taxon>
        <taxon>Pseudomonadati</taxon>
        <taxon>Pseudomonadota</taxon>
        <taxon>Betaproteobacteria</taxon>
        <taxon>Rhodocyclales</taxon>
        <taxon>Zoogloeaceae</taxon>
        <taxon>Parazoarcus</taxon>
    </lineage>
</organism>
<evidence type="ECO:0000256" key="9">
    <source>
        <dbReference type="ARBA" id="ARBA00022692"/>
    </source>
</evidence>
<dbReference type="NCBIfam" id="TIGR00782">
    <property type="entry name" value="ccoP"/>
    <property type="match status" value="1"/>
</dbReference>
<feature type="binding site" description="covalent" evidence="21">
    <location>
        <position position="229"/>
    </location>
    <ligand>
        <name>heme c</name>
        <dbReference type="ChEBI" id="CHEBI:61717"/>
        <label>2</label>
    </ligand>
</feature>
<keyword evidence="25" id="KW-1185">Reference proteome</keyword>
<dbReference type="UniPathway" id="UPA00705"/>
<keyword evidence="9 22" id="KW-0812">Transmembrane</keyword>
<dbReference type="GO" id="GO:0020037">
    <property type="term" value="F:heme binding"/>
    <property type="evidence" value="ECO:0007669"/>
    <property type="project" value="InterPro"/>
</dbReference>
<evidence type="ECO:0000256" key="10">
    <source>
        <dbReference type="ARBA" id="ARBA00022723"/>
    </source>
</evidence>
<keyword evidence="10 19" id="KW-0479">Metal-binding</keyword>
<keyword evidence="6 19" id="KW-0997">Cell inner membrane</keyword>
<evidence type="ECO:0000313" key="25">
    <source>
        <dbReference type="Proteomes" id="UP000248259"/>
    </source>
</evidence>
<evidence type="ECO:0000256" key="2">
    <source>
        <dbReference type="ARBA" id="ARBA00004673"/>
    </source>
</evidence>
<feature type="transmembrane region" description="Helical" evidence="22">
    <location>
        <begin position="61"/>
        <end position="80"/>
    </location>
</feature>
<dbReference type="PIRSF" id="PIRSF000006">
    <property type="entry name" value="Cbb3-Cox_fixP"/>
    <property type="match status" value="1"/>
</dbReference>
<dbReference type="PROSITE" id="PS51007">
    <property type="entry name" value="CYTC"/>
    <property type="match status" value="2"/>
</dbReference>
<evidence type="ECO:0000256" key="11">
    <source>
        <dbReference type="ARBA" id="ARBA00022737"/>
    </source>
</evidence>
<evidence type="ECO:0000256" key="4">
    <source>
        <dbReference type="ARBA" id="ARBA00022448"/>
    </source>
</evidence>
<dbReference type="SUPFAM" id="SSF46626">
    <property type="entry name" value="Cytochrome c"/>
    <property type="match status" value="2"/>
</dbReference>
<comment type="function">
    <text evidence="19">C-type cytochrome. Part of the cbb3-type cytochrome c oxidase complex.</text>
</comment>
<sequence length="298" mass="32927">MADFISGFWNMYVMVLVALSIAFCVFVLVSNMTKREPGEAKLHGHVWDETLAEYNNPLPRWWLYLFWITIFFAIAYLAIYPGFGRVNAERGQHTQYYAEMKAADEKYGPIFAKYENMDLMAVAADPEANAMGQRMFLTYCAQCHGSAATGAKGFPNLTDNEWSWGGEPETIKTTILGGRMGVMPPFGPALGAEGTKDVANYVRSLSGLAHDSLRAQRGKEAFDQNCVACHGADGKGNQMLGAVDLTNNAWLYGSSEATIIETITNGRQNQMPAFKDFLGEAKVHILAAYVLSLNKDKK</sequence>
<evidence type="ECO:0000313" key="24">
    <source>
        <dbReference type="EMBL" id="PZA17237.1"/>
    </source>
</evidence>
<feature type="binding site" description="covalent" evidence="21">
    <location>
        <position position="140"/>
    </location>
    <ligand>
        <name>heme c</name>
        <dbReference type="ChEBI" id="CHEBI:61717"/>
        <label>1</label>
    </ligand>
</feature>
<evidence type="ECO:0000256" key="8">
    <source>
        <dbReference type="ARBA" id="ARBA00022660"/>
    </source>
</evidence>
<comment type="similarity">
    <text evidence="3 19">Belongs to the CcoP / FixP family.</text>
</comment>